<comment type="similarity">
    <text evidence="2 6">Belongs to the multi antimicrobial extrusion (MATE) (TC 2.A.66.1) family.</text>
</comment>
<evidence type="ECO:0000313" key="7">
    <source>
        <dbReference type="EMBL" id="KAK2077482.1"/>
    </source>
</evidence>
<evidence type="ECO:0000256" key="4">
    <source>
        <dbReference type="ARBA" id="ARBA00022989"/>
    </source>
</evidence>
<evidence type="ECO:0000313" key="8">
    <source>
        <dbReference type="Proteomes" id="UP001255856"/>
    </source>
</evidence>
<evidence type="ECO:0000256" key="2">
    <source>
        <dbReference type="ARBA" id="ARBA00010199"/>
    </source>
</evidence>
<dbReference type="Proteomes" id="UP001255856">
    <property type="component" value="Unassembled WGS sequence"/>
</dbReference>
<proteinExistence type="inferred from homology"/>
<comment type="subcellular location">
    <subcellularLocation>
        <location evidence="1">Membrane</location>
        <topology evidence="1">Multi-pass membrane protein</topology>
    </subcellularLocation>
</comment>
<feature type="transmembrane region" description="Helical" evidence="6">
    <location>
        <begin position="100"/>
        <end position="122"/>
    </location>
</feature>
<evidence type="ECO:0000256" key="1">
    <source>
        <dbReference type="ARBA" id="ARBA00004141"/>
    </source>
</evidence>
<dbReference type="NCBIfam" id="TIGR00797">
    <property type="entry name" value="matE"/>
    <property type="match status" value="1"/>
</dbReference>
<organism evidence="7 8">
    <name type="scientific">Prototheca wickerhamii</name>
    <dbReference type="NCBI Taxonomy" id="3111"/>
    <lineage>
        <taxon>Eukaryota</taxon>
        <taxon>Viridiplantae</taxon>
        <taxon>Chlorophyta</taxon>
        <taxon>core chlorophytes</taxon>
        <taxon>Trebouxiophyceae</taxon>
        <taxon>Chlorellales</taxon>
        <taxon>Chlorellaceae</taxon>
        <taxon>Prototheca</taxon>
    </lineage>
</organism>
<reference evidence="7" key="1">
    <citation type="submission" date="2021-01" db="EMBL/GenBank/DDBJ databases">
        <authorList>
            <person name="Eckstrom K.M.E."/>
        </authorList>
    </citation>
    <scope>NUCLEOTIDE SEQUENCE</scope>
    <source>
        <strain evidence="7">UVCC 0001</strain>
    </source>
</reference>
<name>A0AAD9IJT4_PROWI</name>
<dbReference type="PANTHER" id="PTHR11206">
    <property type="entry name" value="MULTIDRUG RESISTANCE PROTEIN"/>
    <property type="match status" value="1"/>
</dbReference>
<dbReference type="GO" id="GO:1990961">
    <property type="term" value="P:xenobiotic detoxification by transmembrane export across the plasma membrane"/>
    <property type="evidence" value="ECO:0007669"/>
    <property type="project" value="InterPro"/>
</dbReference>
<evidence type="ECO:0000256" key="3">
    <source>
        <dbReference type="ARBA" id="ARBA00022692"/>
    </source>
</evidence>
<evidence type="ECO:0000256" key="5">
    <source>
        <dbReference type="ARBA" id="ARBA00023136"/>
    </source>
</evidence>
<dbReference type="EMBL" id="JASFZW010000006">
    <property type="protein sequence ID" value="KAK2077482.1"/>
    <property type="molecule type" value="Genomic_DNA"/>
</dbReference>
<dbReference type="GO" id="GO:0042910">
    <property type="term" value="F:xenobiotic transmembrane transporter activity"/>
    <property type="evidence" value="ECO:0007669"/>
    <property type="project" value="InterPro"/>
</dbReference>
<feature type="transmembrane region" description="Helical" evidence="6">
    <location>
        <begin position="217"/>
        <end position="237"/>
    </location>
</feature>
<feature type="transmembrane region" description="Helical" evidence="6">
    <location>
        <begin position="183"/>
        <end position="205"/>
    </location>
</feature>
<keyword evidence="8" id="KW-1185">Reference proteome</keyword>
<dbReference type="GO" id="GO:0015297">
    <property type="term" value="F:antiporter activity"/>
    <property type="evidence" value="ECO:0007669"/>
    <property type="project" value="InterPro"/>
</dbReference>
<evidence type="ECO:0000256" key="6">
    <source>
        <dbReference type="RuleBase" id="RU004914"/>
    </source>
</evidence>
<protein>
    <recommendedName>
        <fullName evidence="6">Protein DETOXIFICATION</fullName>
    </recommendedName>
    <alternativeName>
        <fullName evidence="6">Multidrug and toxic compound extrusion protein</fullName>
    </alternativeName>
</protein>
<keyword evidence="4 6" id="KW-1133">Transmembrane helix</keyword>
<feature type="transmembrane region" description="Helical" evidence="6">
    <location>
        <begin position="243"/>
        <end position="262"/>
    </location>
</feature>
<sequence length="538" mass="57795">MEAIIPVVEKDDEDMLEAPMMMYRGESWPRTPRLPVAPSMSALAHEADAHLLDKDACVHEASKILSLAWPIVCSSFISHAINLVGIAFVGRLGEFELSTALLAISFFNITGLALVVGFAGVLETMCGQAYGASNYRAVGLALQRAVILSLVLSTIITTVWQFAEPGLILLGQKPDIAAGAATYLRLASPGLFCAAMYQLLMRYLLTQGQTKQPTVGAVIAGIAAPIYNYLLIFRFGLGLHGAALATDAVQGTQLLVLGLLTWRFNRRRTGTERQPWYGWSREAFSGLGPYIRIGGPSIAMVAMEWSAFEVCTVESGWLKDPEVALGVMGLLFNITTLLYMLPLGLSAANSARVSNTLGAGLPRAAQRAAVVAIAIGFVMQLTTALTLYFARIYVIGIFTNVATVIDKAAKTARIVSIAVLADGLNCTQNGMLRGSGRQALGASMSGTAYWVIALPIGYHMTFNMDMGVEGLWWGLVIGNYLLTSAGMTVLFTTDWEKQVRRARELHGGMESRTSLAIEQAREGITGLTEGLLDGDDQA</sequence>
<dbReference type="InterPro" id="IPR045069">
    <property type="entry name" value="MATE_euk"/>
</dbReference>
<feature type="transmembrane region" description="Helical" evidence="6">
    <location>
        <begin position="142"/>
        <end position="163"/>
    </location>
</feature>
<dbReference type="CDD" id="cd13132">
    <property type="entry name" value="MATE_eukaryotic"/>
    <property type="match status" value="1"/>
</dbReference>
<feature type="transmembrane region" description="Helical" evidence="6">
    <location>
        <begin position="439"/>
        <end position="458"/>
    </location>
</feature>
<dbReference type="GO" id="GO:0016020">
    <property type="term" value="C:membrane"/>
    <property type="evidence" value="ECO:0007669"/>
    <property type="project" value="UniProtKB-SubCell"/>
</dbReference>
<keyword evidence="3 6" id="KW-0812">Transmembrane</keyword>
<gene>
    <name evidence="7" type="ORF">QBZ16_004327</name>
</gene>
<dbReference type="InterPro" id="IPR002528">
    <property type="entry name" value="MATE_fam"/>
</dbReference>
<accession>A0AAD9IJT4</accession>
<feature type="transmembrane region" description="Helical" evidence="6">
    <location>
        <begin position="470"/>
        <end position="493"/>
    </location>
</feature>
<dbReference type="Pfam" id="PF01554">
    <property type="entry name" value="MatE"/>
    <property type="match status" value="2"/>
</dbReference>
<feature type="transmembrane region" description="Helical" evidence="6">
    <location>
        <begin position="323"/>
        <end position="343"/>
    </location>
</feature>
<keyword evidence="5 6" id="KW-0472">Membrane</keyword>
<comment type="caution">
    <text evidence="7">The sequence shown here is derived from an EMBL/GenBank/DDBJ whole genome shotgun (WGS) entry which is preliminary data.</text>
</comment>
<feature type="transmembrane region" description="Helical" evidence="6">
    <location>
        <begin position="67"/>
        <end position="88"/>
    </location>
</feature>
<dbReference type="AlphaFoldDB" id="A0AAD9IJT4"/>
<feature type="transmembrane region" description="Helical" evidence="6">
    <location>
        <begin position="364"/>
        <end position="382"/>
    </location>
</feature>